<keyword evidence="3" id="KW-1185">Reference proteome</keyword>
<evidence type="ECO:0000259" key="1">
    <source>
        <dbReference type="Pfam" id="PF13480"/>
    </source>
</evidence>
<dbReference type="Proteomes" id="UP000295097">
    <property type="component" value="Unassembled WGS sequence"/>
</dbReference>
<reference evidence="2 3" key="1">
    <citation type="submission" date="2019-03" db="EMBL/GenBank/DDBJ databases">
        <title>Freshwater and sediment microbial communities from various areas in North America, analyzing microbe dynamics in response to fracking.</title>
        <authorList>
            <person name="Lamendella R."/>
        </authorList>
    </citation>
    <scope>NUCLEOTIDE SEQUENCE [LARGE SCALE GENOMIC DNA]</scope>
    <source>
        <strain evidence="2 3">175.2</strain>
    </source>
</reference>
<dbReference type="EMBL" id="SMAR01000006">
    <property type="protein sequence ID" value="TCT41765.1"/>
    <property type="molecule type" value="Genomic_DNA"/>
</dbReference>
<gene>
    <name evidence="2" type="ORF">EDC90_100623</name>
</gene>
<dbReference type="RefSeq" id="WP_132309503.1">
    <property type="nucleotide sequence ID" value="NZ_SMAR01000006.1"/>
</dbReference>
<organism evidence="2 3">
    <name type="scientific">Martelella mediterranea</name>
    <dbReference type="NCBI Taxonomy" id="293089"/>
    <lineage>
        <taxon>Bacteria</taxon>
        <taxon>Pseudomonadati</taxon>
        <taxon>Pseudomonadota</taxon>
        <taxon>Alphaproteobacteria</taxon>
        <taxon>Hyphomicrobiales</taxon>
        <taxon>Aurantimonadaceae</taxon>
        <taxon>Martelella</taxon>
    </lineage>
</organism>
<sequence length="386" mass="42232">MSIIRKDLGPRTPARLKSKLSVVRPGRAVPDVRLELKTGGEFSLYSTPPEELERAFDRLVFRSSETNVFQAAPFLLTALKNGLHGLRLALIHEGAQGMEQDDLAALMAFRVEDGGRWITAHGFGDGTAAYNAPLISRHRPMATIDQLFEALANNLTNLPGIAVLPDLLADGAIMRLGRAVAAARGLAFRVTGATRRRALTARVDPSSRLAGSERAAWQDKLEKWQALQQKGHVTYRVARNSDEIEPVLEALPMLARDTAGPAPNAFLTAACRALAKRDWIRLHALYLDEILIAVAVQPVVAGEAWIADTIVHTDLADMAVDEQLIVRLTEWNLRDTNIRVTRCAPGVGPFLAERFWSDDEGRATLMVALKPGHERSLDAAAKALEV</sequence>
<dbReference type="InterPro" id="IPR038740">
    <property type="entry name" value="BioF2-like_GNAT_dom"/>
</dbReference>
<dbReference type="OrthoDB" id="213519at2"/>
<evidence type="ECO:0000313" key="3">
    <source>
        <dbReference type="Proteomes" id="UP000295097"/>
    </source>
</evidence>
<accession>A0A4R3P2P5</accession>
<proteinExistence type="predicted"/>
<name>A0A4R3P2P5_9HYPH</name>
<evidence type="ECO:0000313" key="2">
    <source>
        <dbReference type="EMBL" id="TCT41765.1"/>
    </source>
</evidence>
<feature type="domain" description="BioF2-like acetyltransferase" evidence="1">
    <location>
        <begin position="223"/>
        <end position="331"/>
    </location>
</feature>
<keyword evidence="2" id="KW-0808">Transferase</keyword>
<comment type="caution">
    <text evidence="2">The sequence shown here is derived from an EMBL/GenBank/DDBJ whole genome shotgun (WGS) entry which is preliminary data.</text>
</comment>
<dbReference type="GO" id="GO:0016740">
    <property type="term" value="F:transferase activity"/>
    <property type="evidence" value="ECO:0007669"/>
    <property type="project" value="UniProtKB-KW"/>
</dbReference>
<dbReference type="Pfam" id="PF13480">
    <property type="entry name" value="Acetyltransf_6"/>
    <property type="match status" value="1"/>
</dbReference>
<dbReference type="AlphaFoldDB" id="A0A4R3P2P5"/>
<protein>
    <submittedName>
        <fullName evidence="2">CelD/BcsL family acetyltransferase involved in cellulose biosynthesis</fullName>
    </submittedName>
</protein>